<evidence type="ECO:0000256" key="1">
    <source>
        <dbReference type="ARBA" id="ARBA00004651"/>
    </source>
</evidence>
<evidence type="ECO:0000259" key="9">
    <source>
        <dbReference type="PROSITE" id="PS50850"/>
    </source>
</evidence>
<evidence type="ECO:0000256" key="2">
    <source>
        <dbReference type="ARBA" id="ARBA00008537"/>
    </source>
</evidence>
<feature type="transmembrane region" description="Helical" evidence="8">
    <location>
        <begin position="219"/>
        <end position="236"/>
    </location>
</feature>
<dbReference type="CDD" id="cd17503">
    <property type="entry name" value="MFS_LmrB_MDR_like"/>
    <property type="match status" value="1"/>
</dbReference>
<keyword evidence="6 8" id="KW-1133">Transmembrane helix</keyword>
<dbReference type="InterPro" id="IPR020846">
    <property type="entry name" value="MFS_dom"/>
</dbReference>
<feature type="transmembrane region" description="Helical" evidence="8">
    <location>
        <begin position="327"/>
        <end position="345"/>
    </location>
</feature>
<dbReference type="NCBIfam" id="TIGR00711">
    <property type="entry name" value="efflux_EmrB"/>
    <property type="match status" value="1"/>
</dbReference>
<organism evidence="10 11">
    <name type="scientific">Sterolibacterium denitrificans</name>
    <dbReference type="NCBI Taxonomy" id="157592"/>
    <lineage>
        <taxon>Bacteria</taxon>
        <taxon>Pseudomonadati</taxon>
        <taxon>Pseudomonadota</taxon>
        <taxon>Betaproteobacteria</taxon>
        <taxon>Nitrosomonadales</taxon>
        <taxon>Sterolibacteriaceae</taxon>
        <taxon>Sterolibacterium</taxon>
    </lineage>
</organism>
<feature type="transmembrane region" description="Helical" evidence="8">
    <location>
        <begin position="158"/>
        <end position="175"/>
    </location>
</feature>
<feature type="transmembrane region" description="Helical" evidence="8">
    <location>
        <begin position="187"/>
        <end position="207"/>
    </location>
</feature>
<evidence type="ECO:0000313" key="10">
    <source>
        <dbReference type="EMBL" id="SMB25016.1"/>
    </source>
</evidence>
<feature type="transmembrane region" description="Helical" evidence="8">
    <location>
        <begin position="124"/>
        <end position="146"/>
    </location>
</feature>
<dbReference type="AlphaFoldDB" id="A0A7Z7HQF3"/>
<keyword evidence="7 8" id="KW-0472">Membrane</keyword>
<evidence type="ECO:0000256" key="5">
    <source>
        <dbReference type="ARBA" id="ARBA00022692"/>
    </source>
</evidence>
<dbReference type="InterPro" id="IPR004638">
    <property type="entry name" value="EmrB-like"/>
</dbReference>
<protein>
    <submittedName>
        <fullName evidence="10">Multidrug efflux system protein</fullName>
    </submittedName>
</protein>
<feature type="domain" description="Major facilitator superfamily (MFS) profile" evidence="9">
    <location>
        <begin position="33"/>
        <end position="517"/>
    </location>
</feature>
<dbReference type="GO" id="GO:0005886">
    <property type="term" value="C:plasma membrane"/>
    <property type="evidence" value="ECO:0007669"/>
    <property type="project" value="UniProtKB-SubCell"/>
</dbReference>
<gene>
    <name evidence="10" type="primary">emrB</name>
    <name evidence="10" type="ORF">SDENCHOL_11184</name>
</gene>
<dbReference type="Gene3D" id="1.20.1720.10">
    <property type="entry name" value="Multidrug resistance protein D"/>
    <property type="match status" value="1"/>
</dbReference>
<feature type="transmembrane region" description="Helical" evidence="8">
    <location>
        <begin position="70"/>
        <end position="92"/>
    </location>
</feature>
<accession>A0A7Z7HQF3</accession>
<feature type="transmembrane region" description="Helical" evidence="8">
    <location>
        <begin position="287"/>
        <end position="307"/>
    </location>
</feature>
<comment type="similarity">
    <text evidence="2">Belongs to the major facilitator superfamily. EmrB family.</text>
</comment>
<feature type="transmembrane region" description="Helical" evidence="8">
    <location>
        <begin position="99"/>
        <end position="118"/>
    </location>
</feature>
<dbReference type="PANTHER" id="PTHR42718">
    <property type="entry name" value="MAJOR FACILITATOR SUPERFAMILY MULTIDRUG TRANSPORTER MFSC"/>
    <property type="match status" value="1"/>
</dbReference>
<feature type="transmembrane region" description="Helical" evidence="8">
    <location>
        <begin position="493"/>
        <end position="510"/>
    </location>
</feature>
<proteinExistence type="inferred from homology"/>
<evidence type="ECO:0000256" key="8">
    <source>
        <dbReference type="SAM" id="Phobius"/>
    </source>
</evidence>
<dbReference type="SUPFAM" id="SSF103473">
    <property type="entry name" value="MFS general substrate transporter"/>
    <property type="match status" value="1"/>
</dbReference>
<feature type="transmembrane region" description="Helical" evidence="8">
    <location>
        <begin position="248"/>
        <end position="266"/>
    </location>
</feature>
<evidence type="ECO:0000313" key="11">
    <source>
        <dbReference type="Proteomes" id="UP000242886"/>
    </source>
</evidence>
<feature type="transmembrane region" description="Helical" evidence="8">
    <location>
        <begin position="379"/>
        <end position="404"/>
    </location>
</feature>
<evidence type="ECO:0000256" key="4">
    <source>
        <dbReference type="ARBA" id="ARBA00022475"/>
    </source>
</evidence>
<dbReference type="InterPro" id="IPR036259">
    <property type="entry name" value="MFS_trans_sf"/>
</dbReference>
<comment type="subcellular location">
    <subcellularLocation>
        <location evidence="1">Cell membrane</location>
        <topology evidence="1">Multi-pass membrane protein</topology>
    </subcellularLocation>
</comment>
<reference evidence="10" key="1">
    <citation type="submission" date="2017-03" db="EMBL/GenBank/DDBJ databases">
        <authorList>
            <consortium name="AG Boll"/>
        </authorList>
    </citation>
    <scope>NUCLEOTIDE SEQUENCE [LARGE SCALE GENOMIC DNA]</scope>
    <source>
        <strain evidence="10">Chol</strain>
    </source>
</reference>
<dbReference type="Proteomes" id="UP000242886">
    <property type="component" value="Chromosome SDENCHOL"/>
</dbReference>
<dbReference type="Gene3D" id="1.20.1250.20">
    <property type="entry name" value="MFS general substrate transporter like domains"/>
    <property type="match status" value="1"/>
</dbReference>
<sequence length="525" mass="56218">MAAETVSVSVSDLDSASSEKAAPGAEAPHRWAITTLVMLASLMQALDMTIAVVALPHMQGALSATQDQMSWVLTSYIVASAIMMPLSGWLAGRIGRKRLFLFSIGGFTLASAFCGMAQTLPEIVIARLLQGLSGAALSPMSQATLLDITPPAQHARTMAMWMMGVVVGPIVGPMLGGWLTEDYSWRWVFYINVPFGIACVLGLMAFMRETPLRRTSFDFFGFVTISVAVAALQLMLDRGQGEDWFASPEIRIEALLAGLAFYLFIVHMLTGDKAKFISPALFRDRNFVAGNVFIFVVGIGLFATLALLPPLLQVFLNHPVFDSGLVLAPRGLGTMAASFIVGSLAGRVDPRLVIAFGLLVNAFSLWLMSGLTLQMDASLILWSGILQGFGIGFSYAPLAVLAFATLPPQLRDEGTAMFSLLRNLGSSIGISLVVALLIRNTQIMHARLGEHIHPYGTELNGLTPGMLGDGESLMRLNELVTAQAAMVAYNNDFVFLMVLSLCLVPLVVLLKPVHAAPKPATGGGK</sequence>
<dbReference type="PROSITE" id="PS50850">
    <property type="entry name" value="MFS"/>
    <property type="match status" value="1"/>
</dbReference>
<evidence type="ECO:0000256" key="3">
    <source>
        <dbReference type="ARBA" id="ARBA00022448"/>
    </source>
</evidence>
<feature type="transmembrane region" description="Helical" evidence="8">
    <location>
        <begin position="416"/>
        <end position="438"/>
    </location>
</feature>
<name>A0A7Z7HQF3_9PROT</name>
<keyword evidence="3" id="KW-0813">Transport</keyword>
<dbReference type="Pfam" id="PF07690">
    <property type="entry name" value="MFS_1"/>
    <property type="match status" value="1"/>
</dbReference>
<evidence type="ECO:0000256" key="6">
    <source>
        <dbReference type="ARBA" id="ARBA00022989"/>
    </source>
</evidence>
<keyword evidence="4" id="KW-1003">Cell membrane</keyword>
<evidence type="ECO:0000256" key="7">
    <source>
        <dbReference type="ARBA" id="ARBA00023136"/>
    </source>
</evidence>
<dbReference type="InterPro" id="IPR011701">
    <property type="entry name" value="MFS"/>
</dbReference>
<keyword evidence="5 8" id="KW-0812">Transmembrane</keyword>
<feature type="transmembrane region" description="Helical" evidence="8">
    <location>
        <begin position="352"/>
        <end position="373"/>
    </location>
</feature>
<dbReference type="PANTHER" id="PTHR42718:SF9">
    <property type="entry name" value="MAJOR FACILITATOR SUPERFAMILY MULTIDRUG TRANSPORTER MFSC"/>
    <property type="match status" value="1"/>
</dbReference>
<keyword evidence="11" id="KW-1185">Reference proteome</keyword>
<dbReference type="GO" id="GO:0022857">
    <property type="term" value="F:transmembrane transporter activity"/>
    <property type="evidence" value="ECO:0007669"/>
    <property type="project" value="InterPro"/>
</dbReference>
<feature type="transmembrane region" description="Helical" evidence="8">
    <location>
        <begin position="36"/>
        <end position="58"/>
    </location>
</feature>
<dbReference type="EMBL" id="LT837803">
    <property type="protein sequence ID" value="SMB25016.1"/>
    <property type="molecule type" value="Genomic_DNA"/>
</dbReference>